<evidence type="ECO:0000256" key="1">
    <source>
        <dbReference type="ARBA" id="ARBA00002672"/>
    </source>
</evidence>
<dbReference type="AlphaFoldDB" id="A0A222P0W9"/>
<dbReference type="InterPro" id="IPR006419">
    <property type="entry name" value="NMN_transpt_PnuC"/>
</dbReference>
<feature type="transmembrane region" description="Helical" evidence="10">
    <location>
        <begin position="86"/>
        <end position="106"/>
    </location>
</feature>
<feature type="transmembrane region" description="Helical" evidence="10">
    <location>
        <begin position="127"/>
        <end position="150"/>
    </location>
</feature>
<dbReference type="PANTHER" id="PTHR36122">
    <property type="entry name" value="NICOTINAMIDE RIBOSIDE TRANSPORTER PNUC"/>
    <property type="match status" value="1"/>
</dbReference>
<gene>
    <name evidence="11" type="primary">pnuC</name>
    <name evidence="11" type="ORF">clem_04565</name>
</gene>
<proteinExistence type="inferred from homology"/>
<evidence type="ECO:0000256" key="7">
    <source>
        <dbReference type="ARBA" id="ARBA00022692"/>
    </source>
</evidence>
<dbReference type="EMBL" id="CP016397">
    <property type="protein sequence ID" value="ASQ45471.1"/>
    <property type="molecule type" value="Genomic_DNA"/>
</dbReference>
<feature type="transmembrane region" description="Helical" evidence="10">
    <location>
        <begin position="156"/>
        <end position="174"/>
    </location>
</feature>
<dbReference type="Proteomes" id="UP000201728">
    <property type="component" value="Chromosome"/>
</dbReference>
<dbReference type="GO" id="GO:0005886">
    <property type="term" value="C:plasma membrane"/>
    <property type="evidence" value="ECO:0007669"/>
    <property type="project" value="UniProtKB-SubCell"/>
</dbReference>
<dbReference type="GO" id="GO:0034257">
    <property type="term" value="F:nicotinamide riboside transmembrane transporter activity"/>
    <property type="evidence" value="ECO:0007669"/>
    <property type="project" value="InterPro"/>
</dbReference>
<evidence type="ECO:0000313" key="11">
    <source>
        <dbReference type="EMBL" id="ASQ45471.1"/>
    </source>
</evidence>
<protein>
    <recommendedName>
        <fullName evidence="4">Nicotinamide riboside transporter PnuC</fullName>
    </recommendedName>
</protein>
<dbReference type="PANTHER" id="PTHR36122:SF2">
    <property type="entry name" value="NICOTINAMIDE RIBOSIDE TRANSPORTER PNUC"/>
    <property type="match status" value="1"/>
</dbReference>
<evidence type="ECO:0000256" key="2">
    <source>
        <dbReference type="ARBA" id="ARBA00004651"/>
    </source>
</evidence>
<evidence type="ECO:0000313" key="12">
    <source>
        <dbReference type="Proteomes" id="UP000201728"/>
    </source>
</evidence>
<evidence type="ECO:0000256" key="8">
    <source>
        <dbReference type="ARBA" id="ARBA00022989"/>
    </source>
</evidence>
<evidence type="ECO:0000256" key="3">
    <source>
        <dbReference type="ARBA" id="ARBA00006669"/>
    </source>
</evidence>
<keyword evidence="9 10" id="KW-0472">Membrane</keyword>
<evidence type="ECO:0000256" key="4">
    <source>
        <dbReference type="ARBA" id="ARBA00017522"/>
    </source>
</evidence>
<keyword evidence="12" id="KW-1185">Reference proteome</keyword>
<feature type="transmembrane region" description="Helical" evidence="10">
    <location>
        <begin position="25"/>
        <end position="42"/>
    </location>
</feature>
<reference evidence="12" key="1">
    <citation type="submission" date="2016-07" db="EMBL/GenBank/DDBJ databases">
        <authorList>
            <person name="Florea S."/>
            <person name="Webb J.S."/>
            <person name="Jaromczyk J."/>
            <person name="Schardl C.L."/>
        </authorList>
    </citation>
    <scope>NUCLEOTIDE SEQUENCE [LARGE SCALE GENOMIC DNA]</scope>
    <source>
        <strain evidence="12">CDC-D5610</strain>
    </source>
</reference>
<evidence type="ECO:0000256" key="6">
    <source>
        <dbReference type="ARBA" id="ARBA00022475"/>
    </source>
</evidence>
<feature type="transmembrane region" description="Helical" evidence="10">
    <location>
        <begin position="49"/>
        <end position="66"/>
    </location>
</feature>
<dbReference type="OrthoDB" id="9791248at2"/>
<comment type="subcellular location">
    <subcellularLocation>
        <location evidence="2">Cell membrane</location>
        <topology evidence="2">Multi-pass membrane protein</topology>
    </subcellularLocation>
</comment>
<keyword evidence="6" id="KW-1003">Cell membrane</keyword>
<keyword evidence="8 10" id="KW-1133">Transmembrane helix</keyword>
<dbReference type="RefSeq" id="WP_094090522.1">
    <property type="nucleotide sequence ID" value="NZ_CP016397.1"/>
</dbReference>
<keyword evidence="7 10" id="KW-0812">Transmembrane</keyword>
<evidence type="ECO:0000256" key="5">
    <source>
        <dbReference type="ARBA" id="ARBA00022448"/>
    </source>
</evidence>
<accession>A0A222P0W9</accession>
<evidence type="ECO:0000256" key="9">
    <source>
        <dbReference type="ARBA" id="ARBA00023136"/>
    </source>
</evidence>
<sequence length="196" mass="22660">MLLDIVGTVASLLATYYFIQISNKAWPVSLLATLINGLLYWQKGIYADMALESFYFFSTCYGWYLWRSSNPRTTKIITKLSTTQWLVLTAVTFALFLFIANLLKTFTRSDIAILDSLTTSLSLAAQWLMCYKLIATWILWFLTDAVYSYLYFQKQLPFHSLLMLVYTIMAIAGYRSWAKRQDKLPLSVNNSLNLKQ</sequence>
<organism evidence="11 12">
    <name type="scientific">Legionella clemsonensis</name>
    <dbReference type="NCBI Taxonomy" id="1867846"/>
    <lineage>
        <taxon>Bacteria</taxon>
        <taxon>Pseudomonadati</taxon>
        <taxon>Pseudomonadota</taxon>
        <taxon>Gammaproteobacteria</taxon>
        <taxon>Legionellales</taxon>
        <taxon>Legionellaceae</taxon>
        <taxon>Legionella</taxon>
    </lineage>
</organism>
<name>A0A222P0W9_9GAMM</name>
<comment type="function">
    <text evidence="1">Required for nicotinamide riboside transport across the inner membrane.</text>
</comment>
<dbReference type="KEGG" id="lcd:clem_04565"/>
<evidence type="ECO:0000256" key="10">
    <source>
        <dbReference type="SAM" id="Phobius"/>
    </source>
</evidence>
<dbReference type="Pfam" id="PF04973">
    <property type="entry name" value="NMN_transporter"/>
    <property type="match status" value="1"/>
</dbReference>
<keyword evidence="5" id="KW-0813">Transport</keyword>
<dbReference type="NCBIfam" id="TIGR01528">
    <property type="entry name" value="NMN_trans_PnuC"/>
    <property type="match status" value="1"/>
</dbReference>
<comment type="similarity">
    <text evidence="3">Belongs to the nicotinamide ribonucleoside (NR) uptake permease (TC 4.B.1) family.</text>
</comment>